<keyword evidence="3" id="KW-1185">Reference proteome</keyword>
<dbReference type="VEuPathDB" id="VectorBase:ASIC003351"/>
<evidence type="ECO:0008006" key="4">
    <source>
        <dbReference type="Google" id="ProtNLM"/>
    </source>
</evidence>
<organism evidence="1">
    <name type="scientific">Anopheles sinensis</name>
    <name type="common">Mosquito</name>
    <dbReference type="NCBI Taxonomy" id="74873"/>
    <lineage>
        <taxon>Eukaryota</taxon>
        <taxon>Metazoa</taxon>
        <taxon>Ecdysozoa</taxon>
        <taxon>Arthropoda</taxon>
        <taxon>Hexapoda</taxon>
        <taxon>Insecta</taxon>
        <taxon>Pterygota</taxon>
        <taxon>Neoptera</taxon>
        <taxon>Endopterygota</taxon>
        <taxon>Diptera</taxon>
        <taxon>Nematocera</taxon>
        <taxon>Culicoidea</taxon>
        <taxon>Culicidae</taxon>
        <taxon>Anophelinae</taxon>
        <taxon>Anopheles</taxon>
    </lineage>
</organism>
<proteinExistence type="predicted"/>
<evidence type="ECO:0000313" key="1">
    <source>
        <dbReference type="EMBL" id="KFB36238.1"/>
    </source>
</evidence>
<accession>A0A084VE44</accession>
<evidence type="ECO:0000313" key="2">
    <source>
        <dbReference type="EnsemblMetazoa" id="ASIC003351-PA"/>
    </source>
</evidence>
<sequence length="180" mass="20977">MKQIKLKTRDEVIMKVKRSVLKHSSVLLARLEAMEKTPDQDGQKVDFIVVPEADESHLQLLMDWMAHRIGKGVSLDCGSSDIPNNQEHNGVEQNPSEQIWGDWDETYFVEHHEHAFLLISVATALKMNIFVKVWSRRLFDWIRNKSHREVEEMICSYKGTASRFLNYDSSSMDMEMDFCD</sequence>
<dbReference type="Proteomes" id="UP000030765">
    <property type="component" value="Unassembled WGS sequence"/>
</dbReference>
<dbReference type="InterPro" id="IPR011333">
    <property type="entry name" value="SKP1/BTB/POZ_sf"/>
</dbReference>
<evidence type="ECO:0000313" key="3">
    <source>
        <dbReference type="Proteomes" id="UP000030765"/>
    </source>
</evidence>
<dbReference type="InterPro" id="IPR036296">
    <property type="entry name" value="SKP1-like_dim_sf"/>
</dbReference>
<name>A0A084VE44_ANOSI</name>
<reference evidence="2" key="2">
    <citation type="submission" date="2020-05" db="UniProtKB">
        <authorList>
            <consortium name="EnsemblMetazoa"/>
        </authorList>
    </citation>
    <scope>IDENTIFICATION</scope>
</reference>
<dbReference type="OrthoDB" id="7734812at2759"/>
<reference evidence="1 3" key="1">
    <citation type="journal article" date="2014" name="BMC Genomics">
        <title>Genome sequence of Anopheles sinensis provides insight into genetics basis of mosquito competence for malaria parasites.</title>
        <authorList>
            <person name="Zhou D."/>
            <person name="Zhang D."/>
            <person name="Ding G."/>
            <person name="Shi L."/>
            <person name="Hou Q."/>
            <person name="Ye Y."/>
            <person name="Xu Y."/>
            <person name="Zhou H."/>
            <person name="Xiong C."/>
            <person name="Li S."/>
            <person name="Yu J."/>
            <person name="Hong S."/>
            <person name="Yu X."/>
            <person name="Zou P."/>
            <person name="Chen C."/>
            <person name="Chang X."/>
            <person name="Wang W."/>
            <person name="Lv Y."/>
            <person name="Sun Y."/>
            <person name="Ma L."/>
            <person name="Shen B."/>
            <person name="Zhu C."/>
        </authorList>
    </citation>
    <scope>NUCLEOTIDE SEQUENCE [LARGE SCALE GENOMIC DNA]</scope>
</reference>
<dbReference type="EMBL" id="ATLV01012235">
    <property type="status" value="NOT_ANNOTATED_CDS"/>
    <property type="molecule type" value="Genomic_DNA"/>
</dbReference>
<dbReference type="STRING" id="74873.A0A084VE44"/>
<dbReference type="Gene3D" id="3.30.710.10">
    <property type="entry name" value="Potassium Channel Kv1.1, Chain A"/>
    <property type="match status" value="1"/>
</dbReference>
<dbReference type="SUPFAM" id="SSF54695">
    <property type="entry name" value="POZ domain"/>
    <property type="match status" value="1"/>
</dbReference>
<dbReference type="GO" id="GO:0006511">
    <property type="term" value="P:ubiquitin-dependent protein catabolic process"/>
    <property type="evidence" value="ECO:0007669"/>
    <property type="project" value="InterPro"/>
</dbReference>
<dbReference type="EnsemblMetazoa" id="ASIC003351-RA">
    <property type="protein sequence ID" value="ASIC003351-PA"/>
    <property type="gene ID" value="ASIC003351"/>
</dbReference>
<protein>
    <recommendedName>
        <fullName evidence="4">SKP1 component POZ domain-containing protein</fullName>
    </recommendedName>
</protein>
<dbReference type="OMA" id="RCERTTE"/>
<dbReference type="AlphaFoldDB" id="A0A084VE44"/>
<dbReference type="VEuPathDB" id="VectorBase:ASIS004237"/>
<gene>
    <name evidence="1" type="ORF">ZHAS_00003351</name>
</gene>
<dbReference type="EMBL" id="KE524773">
    <property type="protein sequence ID" value="KFB36238.1"/>
    <property type="molecule type" value="Genomic_DNA"/>
</dbReference>
<dbReference type="SUPFAM" id="SSF81382">
    <property type="entry name" value="Skp1 dimerisation domain-like"/>
    <property type="match status" value="1"/>
</dbReference>